<evidence type="ECO:0000256" key="1">
    <source>
        <dbReference type="SAM" id="MobiDB-lite"/>
    </source>
</evidence>
<name>A0ABM9Y8Z1_YERMW</name>
<evidence type="ECO:0000313" key="3">
    <source>
        <dbReference type="Proteomes" id="UP000003027"/>
    </source>
</evidence>
<reference evidence="2" key="1">
    <citation type="submission" date="2008-12" db="EMBL/GenBank/DDBJ databases">
        <title>Annotation of the Yersinia mollaretii ATCC 43969 genome.</title>
        <authorList>
            <person name="Read T.D."/>
            <person name="Akmal A."/>
            <person name="Bishop-Lilly K."/>
            <person name="Chen P.E."/>
            <person name="Cook C."/>
            <person name="Kiley M.P."/>
            <person name="Lentz S."/>
            <person name="Mateczun A."/>
            <person name="Nagarajan N."/>
            <person name="Nolan N."/>
            <person name="Osborne B.I."/>
            <person name="Pop M."/>
            <person name="Sozhamannan S."/>
            <person name="Stewart A.C."/>
            <person name="Sulakvelidze A."/>
            <person name="Thomason B."/>
            <person name="Willner K."/>
            <person name="Zwick M.E."/>
        </authorList>
    </citation>
    <scope>NUCLEOTIDE SEQUENCE [LARGE SCALE GENOMIC DNA]</scope>
    <source>
        <strain evidence="2">ATCC 43969</strain>
    </source>
</reference>
<keyword evidence="3" id="KW-1185">Reference proteome</keyword>
<comment type="caution">
    <text evidence="2">The sequence shown here is derived from an EMBL/GenBank/DDBJ whole genome shotgun (WGS) entry which is preliminary data.</text>
</comment>
<gene>
    <name evidence="2" type="ORF">ymoll0001_7640</name>
</gene>
<feature type="compositionally biased region" description="Basic and acidic residues" evidence="1">
    <location>
        <begin position="31"/>
        <end position="41"/>
    </location>
</feature>
<sequence>MILFMNFNSLFMNINSRANKKNLAPPSPLSEHWHDHDKNGY</sequence>
<accession>A0ABM9Y8Z1</accession>
<organism evidence="2 3">
    <name type="scientific">Yersinia mollaretii (strain ATCC 43969 / DSM 18520 / CIP 103324 / CNY 7263 / WAIP 204)</name>
    <dbReference type="NCBI Taxonomy" id="349967"/>
    <lineage>
        <taxon>Bacteria</taxon>
        <taxon>Pseudomonadati</taxon>
        <taxon>Pseudomonadota</taxon>
        <taxon>Gammaproteobacteria</taxon>
        <taxon>Enterobacterales</taxon>
        <taxon>Yersiniaceae</taxon>
        <taxon>Yersinia</taxon>
    </lineage>
</organism>
<dbReference type="EMBL" id="AALD02000021">
    <property type="protein sequence ID" value="EEQ10258.1"/>
    <property type="molecule type" value="Genomic_DNA"/>
</dbReference>
<proteinExistence type="predicted"/>
<evidence type="ECO:0000313" key="2">
    <source>
        <dbReference type="EMBL" id="EEQ10258.1"/>
    </source>
</evidence>
<dbReference type="Proteomes" id="UP000003027">
    <property type="component" value="Unassembled WGS sequence"/>
</dbReference>
<protein>
    <submittedName>
        <fullName evidence="2">Uncharacterized protein</fullName>
    </submittedName>
</protein>
<feature type="region of interest" description="Disordered" evidence="1">
    <location>
        <begin position="21"/>
        <end position="41"/>
    </location>
</feature>